<dbReference type="RefSeq" id="WP_309941489.1">
    <property type="nucleotide sequence ID" value="NZ_AP025305.1"/>
</dbReference>
<evidence type="ECO:0000313" key="2">
    <source>
        <dbReference type="EMBL" id="MDR6241030.1"/>
    </source>
</evidence>
<reference evidence="2" key="1">
    <citation type="submission" date="2023-07" db="EMBL/GenBank/DDBJ databases">
        <title>Genomic Encyclopedia of Type Strains, Phase IV (KMG-IV): sequencing the most valuable type-strain genomes for metagenomic binning, comparative biology and taxonomic classification.</title>
        <authorList>
            <person name="Goeker M."/>
        </authorList>
    </citation>
    <scope>NUCLEOTIDE SEQUENCE</scope>
    <source>
        <strain evidence="2">DSM 26174</strain>
    </source>
</reference>
<keyword evidence="3" id="KW-1185">Reference proteome</keyword>
<gene>
    <name evidence="2" type="ORF">HNQ88_004106</name>
</gene>
<protein>
    <submittedName>
        <fullName evidence="2">Uncharacterized protein</fullName>
    </submittedName>
</protein>
<feature type="region of interest" description="Disordered" evidence="1">
    <location>
        <begin position="255"/>
        <end position="283"/>
    </location>
</feature>
<dbReference type="Proteomes" id="UP001185092">
    <property type="component" value="Unassembled WGS sequence"/>
</dbReference>
<feature type="compositionally biased region" description="Low complexity" evidence="1">
    <location>
        <begin position="255"/>
        <end position="268"/>
    </location>
</feature>
<organism evidence="2 3">
    <name type="scientific">Aureibacter tunicatorum</name>
    <dbReference type="NCBI Taxonomy" id="866807"/>
    <lineage>
        <taxon>Bacteria</taxon>
        <taxon>Pseudomonadati</taxon>
        <taxon>Bacteroidota</taxon>
        <taxon>Cytophagia</taxon>
        <taxon>Cytophagales</taxon>
        <taxon>Persicobacteraceae</taxon>
        <taxon>Aureibacter</taxon>
    </lineage>
</organism>
<evidence type="ECO:0000256" key="1">
    <source>
        <dbReference type="SAM" id="MobiDB-lite"/>
    </source>
</evidence>
<sequence>MYLSGDKKYTNRKKAPAIQGKGIALFPPRISSNSSPIQMLISAERFSQLASDRGYGFFSSLFEPELKRIISLISEYHSLNSSRKPIPSKRMNSLRILREIEMECYKWIGQHPLELSRGIPVEKPYNDLIYPLLNEIEEHIFHEIRIAQLSDVPLWMEGMGKIPAENDVMRTLSHWTDAQNLWRMLVNNDTTLKVFGADASTEEKERSLERTLAQSINPHTGWAGALGQHQELLASQAGWQLATMSLPVARSTSVASASPEASLPPSSATKTDEVKRKPAPVSQGAHYHLPDRKAFNFTQKIQLALSRLMMIPEGRELLAKIAHFGREARVFPPVFLEENKTPGKDGVIRSDISLPRGQKLDLFEEEKLKIEKVKMGKSKRDELLDISFVPRPVPKSDLRVCVKLRDDFAQDKYLFCPSVLPGAGYQNYKYDFSDQTGPVTPYIDYLNLGIYLHAISELHTRKYLFQHQEKHSQGKFENRIRERMGLPTSTDFSTIKEVDFRPLI</sequence>
<dbReference type="EMBL" id="JAVDQD010000006">
    <property type="protein sequence ID" value="MDR6241030.1"/>
    <property type="molecule type" value="Genomic_DNA"/>
</dbReference>
<accession>A0AAE4BUG3</accession>
<evidence type="ECO:0000313" key="3">
    <source>
        <dbReference type="Proteomes" id="UP001185092"/>
    </source>
</evidence>
<comment type="caution">
    <text evidence="2">The sequence shown here is derived from an EMBL/GenBank/DDBJ whole genome shotgun (WGS) entry which is preliminary data.</text>
</comment>
<name>A0AAE4BUG3_9BACT</name>
<dbReference type="AlphaFoldDB" id="A0AAE4BUG3"/>
<proteinExistence type="predicted"/>